<feature type="region of interest" description="Disordered" evidence="1">
    <location>
        <begin position="1"/>
        <end position="33"/>
    </location>
</feature>
<protein>
    <submittedName>
        <fullName evidence="2">Uncharacterized protein</fullName>
    </submittedName>
</protein>
<organism evidence="2 3">
    <name type="scientific">Hibiscus sabdariffa</name>
    <name type="common">roselle</name>
    <dbReference type="NCBI Taxonomy" id="183260"/>
    <lineage>
        <taxon>Eukaryota</taxon>
        <taxon>Viridiplantae</taxon>
        <taxon>Streptophyta</taxon>
        <taxon>Embryophyta</taxon>
        <taxon>Tracheophyta</taxon>
        <taxon>Spermatophyta</taxon>
        <taxon>Magnoliopsida</taxon>
        <taxon>eudicotyledons</taxon>
        <taxon>Gunneridae</taxon>
        <taxon>Pentapetalae</taxon>
        <taxon>rosids</taxon>
        <taxon>malvids</taxon>
        <taxon>Malvales</taxon>
        <taxon>Malvaceae</taxon>
        <taxon>Malvoideae</taxon>
        <taxon>Hibiscus</taxon>
    </lineage>
</organism>
<comment type="caution">
    <text evidence="2">The sequence shown here is derived from an EMBL/GenBank/DDBJ whole genome shotgun (WGS) entry which is preliminary data.</text>
</comment>
<evidence type="ECO:0000313" key="2">
    <source>
        <dbReference type="EMBL" id="KAK8597302.1"/>
    </source>
</evidence>
<keyword evidence="3" id="KW-1185">Reference proteome</keyword>
<dbReference type="EMBL" id="JBBPBM010000002">
    <property type="protein sequence ID" value="KAK8597302.1"/>
    <property type="molecule type" value="Genomic_DNA"/>
</dbReference>
<evidence type="ECO:0000256" key="1">
    <source>
        <dbReference type="SAM" id="MobiDB-lite"/>
    </source>
</evidence>
<gene>
    <name evidence="2" type="ORF">V6N12_065773</name>
</gene>
<evidence type="ECO:0000313" key="3">
    <source>
        <dbReference type="Proteomes" id="UP001472677"/>
    </source>
</evidence>
<sequence length="309" mass="33132">MANSENLGNPTVPHSMAPVGRPPDSRVVGVSSESEGVNRQIVGLAPVAAGEDMLLDAGDLHVVVDGGDPVQSSMMAMGVEGSPEIWCVLEKVAPKLVPTTYEMYGPWMQVERQHRRSATVSRDVLPAMGNSHTVGGSRLAALANVEDAKGLNGGKTDASSVAPAILVEPMLQESTPLVENPVQSASRPSSKHKLVENVSARGSLGKDTVVVAPTSLPADKHKAIQVVEEGSKKVLHDNNGHAMYGPILNVYSKGASRNVNLAAGLSRKNGKLKKSMVLAKRQLRFRSGFKMSLLTSRLFHLRRWWRTEQ</sequence>
<accession>A0ABR2G9P1</accession>
<name>A0ABR2G9P1_9ROSI</name>
<reference evidence="2 3" key="1">
    <citation type="journal article" date="2024" name="G3 (Bethesda)">
        <title>Genome assembly of Hibiscus sabdariffa L. provides insights into metabolisms of medicinal natural products.</title>
        <authorList>
            <person name="Kim T."/>
        </authorList>
    </citation>
    <scope>NUCLEOTIDE SEQUENCE [LARGE SCALE GENOMIC DNA]</scope>
    <source>
        <strain evidence="2">TK-2024</strain>
        <tissue evidence="2">Old leaves</tissue>
    </source>
</reference>
<proteinExistence type="predicted"/>
<dbReference type="Proteomes" id="UP001472677">
    <property type="component" value="Unassembled WGS sequence"/>
</dbReference>